<protein>
    <submittedName>
        <fullName evidence="1">Uncharacterized protein</fullName>
    </submittedName>
</protein>
<organism evidence="1 2">
    <name type="scientific">Cohnella soli</name>
    <dbReference type="NCBI Taxonomy" id="425005"/>
    <lineage>
        <taxon>Bacteria</taxon>
        <taxon>Bacillati</taxon>
        <taxon>Bacillota</taxon>
        <taxon>Bacilli</taxon>
        <taxon>Bacillales</taxon>
        <taxon>Paenibacillaceae</taxon>
        <taxon>Cohnella</taxon>
    </lineage>
</organism>
<keyword evidence="2" id="KW-1185">Reference proteome</keyword>
<accession>A0ABW0I2I5</accession>
<gene>
    <name evidence="1" type="ORF">ACFPOF_26490</name>
</gene>
<reference evidence="2" key="1">
    <citation type="journal article" date="2019" name="Int. J. Syst. Evol. Microbiol.">
        <title>The Global Catalogue of Microorganisms (GCM) 10K type strain sequencing project: providing services to taxonomists for standard genome sequencing and annotation.</title>
        <authorList>
            <consortium name="The Broad Institute Genomics Platform"/>
            <consortium name="The Broad Institute Genome Sequencing Center for Infectious Disease"/>
            <person name="Wu L."/>
            <person name="Ma J."/>
        </authorList>
    </citation>
    <scope>NUCLEOTIDE SEQUENCE [LARGE SCALE GENOMIC DNA]</scope>
    <source>
        <strain evidence="2">CGMCC 1.18575</strain>
    </source>
</reference>
<evidence type="ECO:0000313" key="1">
    <source>
        <dbReference type="EMBL" id="MFC5406302.1"/>
    </source>
</evidence>
<comment type="caution">
    <text evidence="1">The sequence shown here is derived from an EMBL/GenBank/DDBJ whole genome shotgun (WGS) entry which is preliminary data.</text>
</comment>
<sequence length="175" mass="20279">MIKVRHAKTAIENEEGMNHLWIQIAPIGQVENVRIQISLPIGIHRTRSVNGVDEDSTGEIFILNPRVANDVFIEIFTREPVTCEKKTINVAISYKDEVGRVTRVEHFVPLMVVSEEEIDSISTDEEVVEKIKELRQQFESSDAQEYIELTPMKIIRIEHHISEWEKKYRIEGTIQ</sequence>
<dbReference type="Proteomes" id="UP001596113">
    <property type="component" value="Unassembled WGS sequence"/>
</dbReference>
<evidence type="ECO:0000313" key="2">
    <source>
        <dbReference type="Proteomes" id="UP001596113"/>
    </source>
</evidence>
<dbReference type="RefSeq" id="WP_378138369.1">
    <property type="nucleotide sequence ID" value="NZ_JBHSMI010000052.1"/>
</dbReference>
<name>A0ABW0I2I5_9BACL</name>
<dbReference type="EMBL" id="JBHSMI010000052">
    <property type="protein sequence ID" value="MFC5406302.1"/>
    <property type="molecule type" value="Genomic_DNA"/>
</dbReference>
<proteinExistence type="predicted"/>